<evidence type="ECO:0000313" key="1">
    <source>
        <dbReference type="EMBL" id="KRZ36101.1"/>
    </source>
</evidence>
<evidence type="ECO:0000313" key="2">
    <source>
        <dbReference type="Proteomes" id="UP000054721"/>
    </source>
</evidence>
<reference evidence="1 2" key="1">
    <citation type="submission" date="2015-05" db="EMBL/GenBank/DDBJ databases">
        <title>Evolution of Trichinella species and genotypes.</title>
        <authorList>
            <person name="Korhonen P.K."/>
            <person name="Edoardo P."/>
            <person name="Giuseppe L.R."/>
            <person name="Gasser R.B."/>
        </authorList>
    </citation>
    <scope>NUCLEOTIDE SEQUENCE [LARGE SCALE GENOMIC DNA]</scope>
    <source>
        <strain evidence="1">ISS10</strain>
    </source>
</reference>
<comment type="caution">
    <text evidence="1">The sequence shown here is derived from an EMBL/GenBank/DDBJ whole genome shotgun (WGS) entry which is preliminary data.</text>
</comment>
<organism evidence="1 2">
    <name type="scientific">Trichinella nativa</name>
    <dbReference type="NCBI Taxonomy" id="6335"/>
    <lineage>
        <taxon>Eukaryota</taxon>
        <taxon>Metazoa</taxon>
        <taxon>Ecdysozoa</taxon>
        <taxon>Nematoda</taxon>
        <taxon>Enoplea</taxon>
        <taxon>Dorylaimia</taxon>
        <taxon>Trichinellida</taxon>
        <taxon>Trichinellidae</taxon>
        <taxon>Trichinella</taxon>
    </lineage>
</organism>
<sequence length="30" mass="3665">MFYKYLLDPFEWGVEVPHYYCVGCNVCFEL</sequence>
<name>A0A0V1JND8_9BILA</name>
<protein>
    <submittedName>
        <fullName evidence="1">Uncharacterized protein</fullName>
    </submittedName>
</protein>
<dbReference type="EMBL" id="JYDW01003909">
    <property type="protein sequence ID" value="KRZ36101.1"/>
    <property type="molecule type" value="Genomic_DNA"/>
</dbReference>
<dbReference type="AlphaFoldDB" id="A0A0V1JND8"/>
<gene>
    <name evidence="1" type="ORF">T02_14858</name>
</gene>
<dbReference type="Proteomes" id="UP000054721">
    <property type="component" value="Unassembled WGS sequence"/>
</dbReference>
<keyword evidence="2" id="KW-1185">Reference proteome</keyword>
<proteinExistence type="predicted"/>
<accession>A0A0V1JND8</accession>